<keyword evidence="5" id="KW-1185">Reference proteome</keyword>
<dbReference type="SUPFAM" id="SSF55729">
    <property type="entry name" value="Acyl-CoA N-acyltransferases (Nat)"/>
    <property type="match status" value="1"/>
</dbReference>
<evidence type="ECO:0000313" key="4">
    <source>
        <dbReference type="EMBL" id="MFD1398281.1"/>
    </source>
</evidence>
<keyword evidence="1 4" id="KW-0808">Transferase</keyword>
<reference evidence="5" key="1">
    <citation type="journal article" date="2019" name="Int. J. Syst. Evol. Microbiol.">
        <title>The Global Catalogue of Microorganisms (GCM) 10K type strain sequencing project: providing services to taxonomists for standard genome sequencing and annotation.</title>
        <authorList>
            <consortium name="The Broad Institute Genomics Platform"/>
            <consortium name="The Broad Institute Genome Sequencing Center for Infectious Disease"/>
            <person name="Wu L."/>
            <person name="Ma J."/>
        </authorList>
    </citation>
    <scope>NUCLEOTIDE SEQUENCE [LARGE SCALE GENOMIC DNA]</scope>
    <source>
        <strain evidence="5">CCM 9110</strain>
    </source>
</reference>
<accession>A0ABW4BEB0</accession>
<dbReference type="GO" id="GO:0016746">
    <property type="term" value="F:acyltransferase activity"/>
    <property type="evidence" value="ECO:0007669"/>
    <property type="project" value="UniProtKB-KW"/>
</dbReference>
<organism evidence="4 5">
    <name type="scientific">Lacticaseibacillus suilingensis</name>
    <dbReference type="NCBI Taxonomy" id="2799577"/>
    <lineage>
        <taxon>Bacteria</taxon>
        <taxon>Bacillati</taxon>
        <taxon>Bacillota</taxon>
        <taxon>Bacilli</taxon>
        <taxon>Lactobacillales</taxon>
        <taxon>Lactobacillaceae</taxon>
        <taxon>Lacticaseibacillus</taxon>
    </lineage>
</organism>
<comment type="caution">
    <text evidence="4">The sequence shown here is derived from an EMBL/GenBank/DDBJ whole genome shotgun (WGS) entry which is preliminary data.</text>
</comment>
<proteinExistence type="predicted"/>
<name>A0ABW4BEB0_9LACO</name>
<dbReference type="EC" id="2.3.-.-" evidence="4"/>
<protein>
    <submittedName>
        <fullName evidence="4">GNAT family N-acetyltransferase</fullName>
        <ecNumber evidence="4">2.3.-.-</ecNumber>
    </submittedName>
</protein>
<evidence type="ECO:0000256" key="1">
    <source>
        <dbReference type="ARBA" id="ARBA00022679"/>
    </source>
</evidence>
<dbReference type="EMBL" id="JBHTOA010000016">
    <property type="protein sequence ID" value="MFD1398281.1"/>
    <property type="molecule type" value="Genomic_DNA"/>
</dbReference>
<feature type="domain" description="N-acetyltransferase" evidence="3">
    <location>
        <begin position="2"/>
        <end position="159"/>
    </location>
</feature>
<dbReference type="Gene3D" id="3.40.630.30">
    <property type="match status" value="1"/>
</dbReference>
<dbReference type="Pfam" id="PF00583">
    <property type="entry name" value="Acetyltransf_1"/>
    <property type="match status" value="1"/>
</dbReference>
<sequence>MIKIVPATAATDFAAVAQLYYDTWQVAYRDLVPAGYLDQLTPTTWHPEKRQNQTLLALAEDQLAGVCAFGPARDSRFAGAGELYSIYVHPAQQHQGIGQLLMQGALARLEPDFSSIYLVVLTNNLPARRFYEQQGFHATSQRKQTQTDFGPLEEAIYGRGPQFVKNND</sequence>
<evidence type="ECO:0000313" key="5">
    <source>
        <dbReference type="Proteomes" id="UP001597199"/>
    </source>
</evidence>
<dbReference type="PROSITE" id="PS51186">
    <property type="entry name" value="GNAT"/>
    <property type="match status" value="1"/>
</dbReference>
<dbReference type="InterPro" id="IPR050832">
    <property type="entry name" value="Bact_Acetyltransf"/>
</dbReference>
<evidence type="ECO:0000259" key="3">
    <source>
        <dbReference type="PROSITE" id="PS51186"/>
    </source>
</evidence>
<evidence type="ECO:0000256" key="2">
    <source>
        <dbReference type="ARBA" id="ARBA00023315"/>
    </source>
</evidence>
<dbReference type="InterPro" id="IPR000182">
    <property type="entry name" value="GNAT_dom"/>
</dbReference>
<dbReference type="Proteomes" id="UP001597199">
    <property type="component" value="Unassembled WGS sequence"/>
</dbReference>
<keyword evidence="2 4" id="KW-0012">Acyltransferase</keyword>
<dbReference type="CDD" id="cd04301">
    <property type="entry name" value="NAT_SF"/>
    <property type="match status" value="1"/>
</dbReference>
<gene>
    <name evidence="4" type="ORF">ACFQ41_03050</name>
</gene>
<dbReference type="RefSeq" id="WP_204117856.1">
    <property type="nucleotide sequence ID" value="NZ_BOLV01000001.1"/>
</dbReference>
<dbReference type="PANTHER" id="PTHR43877">
    <property type="entry name" value="AMINOALKYLPHOSPHONATE N-ACETYLTRANSFERASE-RELATED-RELATED"/>
    <property type="match status" value="1"/>
</dbReference>
<dbReference type="InterPro" id="IPR016181">
    <property type="entry name" value="Acyl_CoA_acyltransferase"/>
</dbReference>